<dbReference type="SUPFAM" id="SSF109604">
    <property type="entry name" value="HD-domain/PDEase-like"/>
    <property type="match status" value="1"/>
</dbReference>
<dbReference type="PROSITE" id="PS51832">
    <property type="entry name" value="HD_GYP"/>
    <property type="match status" value="1"/>
</dbReference>
<dbReference type="EC" id="3.1.4.-" evidence="3"/>
<organism evidence="3 4">
    <name type="scientific">Sphingomonas immobilis</name>
    <dbReference type="NCBI Taxonomy" id="3063997"/>
    <lineage>
        <taxon>Bacteria</taxon>
        <taxon>Pseudomonadati</taxon>
        <taxon>Pseudomonadota</taxon>
        <taxon>Alphaproteobacteria</taxon>
        <taxon>Sphingomonadales</taxon>
        <taxon>Sphingomonadaceae</taxon>
        <taxon>Sphingomonas</taxon>
    </lineage>
</organism>
<proteinExistence type="predicted"/>
<dbReference type="PANTHER" id="PTHR43155">
    <property type="entry name" value="CYCLIC DI-GMP PHOSPHODIESTERASE PA4108-RELATED"/>
    <property type="match status" value="1"/>
</dbReference>
<evidence type="ECO:0000313" key="4">
    <source>
        <dbReference type="Proteomes" id="UP001176468"/>
    </source>
</evidence>
<comment type="caution">
    <text evidence="3">The sequence shown here is derived from an EMBL/GenBank/DDBJ whole genome shotgun (WGS) entry which is preliminary data.</text>
</comment>
<sequence length="385" mass="41879">MESPFPLELAATHRALGAGGVDTGIFESDWRGADVAPEAPAPAPEKRERTIRLYKTAKKGTPAEERRRAAEIVAAARTKVIGAFEDLREGKTLKMDGLTPLVEAIAASVIRDPSAIPAVTRLKARHEYTYLHSIAVCGLMVCLAHELDLDEALIHEIGVAGLLHDIGKARVPNLLLDKPGPLTPEEFAVVRTHTVRGHELLRHAGIKSEIILDVCRHHHERIDGRGYPYAISGDALSLYARMGAVCDVFDAVTSARSYKKSWTQGEAIAWMRDTEGQFDRRVLAAFTRMIGPLSEGTLVRLASERLGLIVALDPADPVDRAAVPRLGVVVFHCAASNRPLPLSISDGVTDAIVSAELPSFWRFENWGATKASIFAFLEERRAAAA</sequence>
<feature type="domain" description="HD" evidence="1">
    <location>
        <begin position="129"/>
        <end position="252"/>
    </location>
</feature>
<dbReference type="Pfam" id="PF13487">
    <property type="entry name" value="HD_5"/>
    <property type="match status" value="1"/>
</dbReference>
<accession>A0ABT9A3P4</accession>
<keyword evidence="3" id="KW-0378">Hydrolase</keyword>
<dbReference type="Proteomes" id="UP001176468">
    <property type="component" value="Unassembled WGS sequence"/>
</dbReference>
<protein>
    <submittedName>
        <fullName evidence="3">HD-GYP domain-containing protein</fullName>
        <ecNumber evidence="3">3.1.4.-</ecNumber>
    </submittedName>
</protein>
<feature type="domain" description="HD-GYP" evidence="2">
    <location>
        <begin position="107"/>
        <end position="302"/>
    </location>
</feature>
<gene>
    <name evidence="3" type="ORF">Q5H94_19140</name>
</gene>
<dbReference type="RefSeq" id="WP_304562850.1">
    <property type="nucleotide sequence ID" value="NZ_JAUQSZ010000016.1"/>
</dbReference>
<reference evidence="3" key="1">
    <citation type="submission" date="2023-07" db="EMBL/GenBank/DDBJ databases">
        <authorList>
            <person name="Kim M.K."/>
        </authorList>
    </citation>
    <scope>NUCLEOTIDE SEQUENCE</scope>
    <source>
        <strain evidence="3">CA1-15</strain>
    </source>
</reference>
<evidence type="ECO:0000313" key="3">
    <source>
        <dbReference type="EMBL" id="MDO7844453.1"/>
    </source>
</evidence>
<evidence type="ECO:0000259" key="1">
    <source>
        <dbReference type="PROSITE" id="PS51831"/>
    </source>
</evidence>
<dbReference type="PANTHER" id="PTHR43155:SF2">
    <property type="entry name" value="CYCLIC DI-GMP PHOSPHODIESTERASE PA4108"/>
    <property type="match status" value="1"/>
</dbReference>
<dbReference type="InterPro" id="IPR006674">
    <property type="entry name" value="HD_domain"/>
</dbReference>
<dbReference type="InterPro" id="IPR003607">
    <property type="entry name" value="HD/PDEase_dom"/>
</dbReference>
<dbReference type="PROSITE" id="PS51831">
    <property type="entry name" value="HD"/>
    <property type="match status" value="1"/>
</dbReference>
<dbReference type="NCBIfam" id="TIGR00277">
    <property type="entry name" value="HDIG"/>
    <property type="match status" value="1"/>
</dbReference>
<dbReference type="Gene3D" id="1.10.3210.10">
    <property type="entry name" value="Hypothetical protein af1432"/>
    <property type="match status" value="1"/>
</dbReference>
<dbReference type="EMBL" id="JAUQSZ010000016">
    <property type="protein sequence ID" value="MDO7844453.1"/>
    <property type="molecule type" value="Genomic_DNA"/>
</dbReference>
<dbReference type="InterPro" id="IPR006675">
    <property type="entry name" value="HDIG_dom"/>
</dbReference>
<keyword evidence="4" id="KW-1185">Reference proteome</keyword>
<name>A0ABT9A3P4_9SPHN</name>
<dbReference type="GO" id="GO:0016787">
    <property type="term" value="F:hydrolase activity"/>
    <property type="evidence" value="ECO:0007669"/>
    <property type="project" value="UniProtKB-KW"/>
</dbReference>
<dbReference type="CDD" id="cd00077">
    <property type="entry name" value="HDc"/>
    <property type="match status" value="1"/>
</dbReference>
<dbReference type="SMART" id="SM00471">
    <property type="entry name" value="HDc"/>
    <property type="match status" value="1"/>
</dbReference>
<evidence type="ECO:0000259" key="2">
    <source>
        <dbReference type="PROSITE" id="PS51832"/>
    </source>
</evidence>
<dbReference type="InterPro" id="IPR037522">
    <property type="entry name" value="HD_GYP_dom"/>
</dbReference>